<keyword evidence="3" id="KW-1185">Reference proteome</keyword>
<evidence type="ECO:0000313" key="3">
    <source>
        <dbReference type="Proteomes" id="UP001221898"/>
    </source>
</evidence>
<dbReference type="EMBL" id="JAINUG010000185">
    <property type="protein sequence ID" value="KAJ8389226.1"/>
    <property type="molecule type" value="Genomic_DNA"/>
</dbReference>
<proteinExistence type="predicted"/>
<name>A0AAD7RUH3_9TELE</name>
<dbReference type="AlphaFoldDB" id="A0AAD7RUH3"/>
<dbReference type="InterPro" id="IPR049012">
    <property type="entry name" value="Mutator_transp_dom"/>
</dbReference>
<gene>
    <name evidence="2" type="ORF">AAFF_G00122460</name>
</gene>
<evidence type="ECO:0000313" key="2">
    <source>
        <dbReference type="EMBL" id="KAJ8389226.1"/>
    </source>
</evidence>
<protein>
    <recommendedName>
        <fullName evidence="1">Mutator-like transposase domain-containing protein</fullName>
    </recommendedName>
</protein>
<accession>A0AAD7RUH3</accession>
<dbReference type="Proteomes" id="UP001221898">
    <property type="component" value="Unassembled WGS sequence"/>
</dbReference>
<dbReference type="Pfam" id="PF20700">
    <property type="entry name" value="Mutator"/>
    <property type="match status" value="1"/>
</dbReference>
<organism evidence="2 3">
    <name type="scientific">Aldrovandia affinis</name>
    <dbReference type="NCBI Taxonomy" id="143900"/>
    <lineage>
        <taxon>Eukaryota</taxon>
        <taxon>Metazoa</taxon>
        <taxon>Chordata</taxon>
        <taxon>Craniata</taxon>
        <taxon>Vertebrata</taxon>
        <taxon>Euteleostomi</taxon>
        <taxon>Actinopterygii</taxon>
        <taxon>Neopterygii</taxon>
        <taxon>Teleostei</taxon>
        <taxon>Notacanthiformes</taxon>
        <taxon>Halosauridae</taxon>
        <taxon>Aldrovandia</taxon>
    </lineage>
</organism>
<sequence length="213" mass="23647">MEQEAAKRMWARSVNRHQVRYTEMLSDGDSAAFREVVALNPYPGIIVEKLECINHTHKRMGTALRKLSSQGKLGGKGVGKLTSKKCKSLQNYYRGAILNNQKSIDGMKAAIWAGLLHSMSSDENPMHTRCSPSWCWYRKAEENGDIPDSHTQHTQNFLTREINNQHRCSVDDVTEGSGPPMGPLSQLPPAVPHRGQWSGPGWSLITGLPASVI</sequence>
<evidence type="ECO:0000259" key="1">
    <source>
        <dbReference type="Pfam" id="PF20700"/>
    </source>
</evidence>
<comment type="caution">
    <text evidence="2">The sequence shown here is derived from an EMBL/GenBank/DDBJ whole genome shotgun (WGS) entry which is preliminary data.</text>
</comment>
<reference evidence="2" key="1">
    <citation type="journal article" date="2023" name="Science">
        <title>Genome structures resolve the early diversification of teleost fishes.</title>
        <authorList>
            <person name="Parey E."/>
            <person name="Louis A."/>
            <person name="Montfort J."/>
            <person name="Bouchez O."/>
            <person name="Roques C."/>
            <person name="Iampietro C."/>
            <person name="Lluch J."/>
            <person name="Castinel A."/>
            <person name="Donnadieu C."/>
            <person name="Desvignes T."/>
            <person name="Floi Bucao C."/>
            <person name="Jouanno E."/>
            <person name="Wen M."/>
            <person name="Mejri S."/>
            <person name="Dirks R."/>
            <person name="Jansen H."/>
            <person name="Henkel C."/>
            <person name="Chen W.J."/>
            <person name="Zahm M."/>
            <person name="Cabau C."/>
            <person name="Klopp C."/>
            <person name="Thompson A.W."/>
            <person name="Robinson-Rechavi M."/>
            <person name="Braasch I."/>
            <person name="Lecointre G."/>
            <person name="Bobe J."/>
            <person name="Postlethwait J.H."/>
            <person name="Berthelot C."/>
            <person name="Roest Crollius H."/>
            <person name="Guiguen Y."/>
        </authorList>
    </citation>
    <scope>NUCLEOTIDE SEQUENCE</scope>
    <source>
        <strain evidence="2">NC1722</strain>
    </source>
</reference>
<feature type="domain" description="Mutator-like transposase" evidence="1">
    <location>
        <begin position="1"/>
        <end position="135"/>
    </location>
</feature>